<gene>
    <name evidence="5" type="ORF">D1B33_00020</name>
</gene>
<comment type="caution">
    <text evidence="5">The sequence shown here is derived from an EMBL/GenBank/DDBJ whole genome shotgun (WGS) entry which is preliminary data.</text>
</comment>
<dbReference type="Pfam" id="PF03480">
    <property type="entry name" value="DctP"/>
    <property type="match status" value="1"/>
</dbReference>
<dbReference type="NCBIfam" id="NF037995">
    <property type="entry name" value="TRAP_S1"/>
    <property type="match status" value="1"/>
</dbReference>
<dbReference type="OrthoDB" id="9776801at2"/>
<keyword evidence="3 4" id="KW-0732">Signal</keyword>
<dbReference type="InterPro" id="IPR038404">
    <property type="entry name" value="TRAP_DctP_sf"/>
</dbReference>
<dbReference type="NCBIfam" id="TIGR00787">
    <property type="entry name" value="dctP"/>
    <property type="match status" value="1"/>
</dbReference>
<evidence type="ECO:0000256" key="4">
    <source>
        <dbReference type="SAM" id="SignalP"/>
    </source>
</evidence>
<organism evidence="5 6">
    <name type="scientific">Ureibacillus yapensis</name>
    <dbReference type="NCBI Taxonomy" id="2304605"/>
    <lineage>
        <taxon>Bacteria</taxon>
        <taxon>Bacillati</taxon>
        <taxon>Bacillota</taxon>
        <taxon>Bacilli</taxon>
        <taxon>Bacillales</taxon>
        <taxon>Caryophanaceae</taxon>
        <taxon>Ureibacillus</taxon>
    </lineage>
</organism>
<keyword evidence="2" id="KW-0813">Transport</keyword>
<dbReference type="GO" id="GO:0030288">
    <property type="term" value="C:outer membrane-bounded periplasmic space"/>
    <property type="evidence" value="ECO:0007669"/>
    <property type="project" value="InterPro"/>
</dbReference>
<dbReference type="CDD" id="cd13603">
    <property type="entry name" value="PBP2_TRAP_Siap_TeaA_like"/>
    <property type="match status" value="1"/>
</dbReference>
<dbReference type="InterPro" id="IPR004682">
    <property type="entry name" value="TRAP_DctP"/>
</dbReference>
<protein>
    <submittedName>
        <fullName evidence="5">TRAP transporter substrate-binding protein</fullName>
    </submittedName>
</protein>
<evidence type="ECO:0000313" key="5">
    <source>
        <dbReference type="EMBL" id="RHW39277.1"/>
    </source>
</evidence>
<proteinExistence type="inferred from homology"/>
<feature type="signal peptide" evidence="4">
    <location>
        <begin position="1"/>
        <end position="20"/>
    </location>
</feature>
<comment type="similarity">
    <text evidence="1">Belongs to the bacterial solute-binding protein 7 family.</text>
</comment>
<dbReference type="InterPro" id="IPR018389">
    <property type="entry name" value="DctP_fam"/>
</dbReference>
<reference evidence="5 6" key="1">
    <citation type="submission" date="2018-08" db="EMBL/GenBank/DDBJ databases">
        <title>Lysinibacillus sp. YLB-03 draft genome sequence.</title>
        <authorList>
            <person name="Yu L."/>
        </authorList>
    </citation>
    <scope>NUCLEOTIDE SEQUENCE [LARGE SCALE GENOMIC DNA]</scope>
    <source>
        <strain evidence="5 6">YLB-03</strain>
    </source>
</reference>
<keyword evidence="6" id="KW-1185">Reference proteome</keyword>
<evidence type="ECO:0000256" key="1">
    <source>
        <dbReference type="ARBA" id="ARBA00009023"/>
    </source>
</evidence>
<dbReference type="PIRSF" id="PIRSF006470">
    <property type="entry name" value="DctB"/>
    <property type="match status" value="1"/>
</dbReference>
<accession>A0A396SJT9</accession>
<dbReference type="PANTHER" id="PTHR33376:SF7">
    <property type="entry name" value="C4-DICARBOXYLATE-BINDING PROTEIN DCTB"/>
    <property type="match status" value="1"/>
</dbReference>
<dbReference type="PROSITE" id="PS51257">
    <property type="entry name" value="PROKAR_LIPOPROTEIN"/>
    <property type="match status" value="1"/>
</dbReference>
<dbReference type="Proteomes" id="UP000265692">
    <property type="component" value="Unassembled WGS sequence"/>
</dbReference>
<dbReference type="PANTHER" id="PTHR33376">
    <property type="match status" value="1"/>
</dbReference>
<dbReference type="GO" id="GO:0055085">
    <property type="term" value="P:transmembrane transport"/>
    <property type="evidence" value="ECO:0007669"/>
    <property type="project" value="InterPro"/>
</dbReference>
<evidence type="ECO:0000256" key="3">
    <source>
        <dbReference type="ARBA" id="ARBA00022729"/>
    </source>
</evidence>
<dbReference type="AlphaFoldDB" id="A0A396SJT9"/>
<dbReference type="RefSeq" id="WP_118874289.1">
    <property type="nucleotide sequence ID" value="NZ_QWEI01000001.1"/>
</dbReference>
<dbReference type="EMBL" id="QWEI01000001">
    <property type="protein sequence ID" value="RHW39277.1"/>
    <property type="molecule type" value="Genomic_DNA"/>
</dbReference>
<feature type="chain" id="PRO_5039013776" evidence="4">
    <location>
        <begin position="21"/>
        <end position="337"/>
    </location>
</feature>
<dbReference type="Gene3D" id="3.40.190.170">
    <property type="entry name" value="Bacterial extracellular solute-binding protein, family 7"/>
    <property type="match status" value="1"/>
</dbReference>
<evidence type="ECO:0000313" key="6">
    <source>
        <dbReference type="Proteomes" id="UP000265692"/>
    </source>
</evidence>
<sequence>MKKQSIILLFVVCLTLLLVACGNSDETSKEASEEKIVYRLGHAAPETDPAGLLSDKMAEDLKDSTSEQISLEVFPGAQLGGEVEMVEQVRSGTIDMAIVTGGALSNFVEEVAFLDLPFLFEDLEHAREILKGEVGDKLKAKAEEKGLKILTFFDYGIANISNNKRDIYTLEDVKGLKIRTLENEIFMDTFRALGADPVPIPFPELYTSIQQGVVDGTDPLNVTMTGGKIYEVNKHLSKVGISYRAGVIVMNLDKYNQLNDELKSKLDTVIAESEKYYHDTINPEYEKSAEKLMTEHGVKIIEKDEIDIDAFKEAVKPVYDKHEPKYSEYISIIKESR</sequence>
<name>A0A396SJT9_9BACL</name>
<evidence type="ECO:0000256" key="2">
    <source>
        <dbReference type="ARBA" id="ARBA00022448"/>
    </source>
</evidence>